<keyword evidence="3" id="KW-1185">Reference proteome</keyword>
<accession>A0A9P6ZN60</accession>
<name>A0A9P6ZN60_9AGAM</name>
<sequence length="82" mass="8824">MSLPTTTDVVLVYTIQLTTNIGADYWGRLRQQSVSIIVRPHLKPSFLAISGQSVNIVDSIHYGPLTKASALSIFCGCPCTSA</sequence>
<dbReference type="Proteomes" id="UP000714275">
    <property type="component" value="Unassembled WGS sequence"/>
</dbReference>
<dbReference type="AlphaFoldDB" id="A0A9P6ZN60"/>
<protein>
    <submittedName>
        <fullName evidence="2">Uncharacterized protein</fullName>
    </submittedName>
</protein>
<dbReference type="GO" id="GO:0046656">
    <property type="term" value="P:folic acid biosynthetic process"/>
    <property type="evidence" value="ECO:0007669"/>
    <property type="project" value="UniProtKB-KW"/>
</dbReference>
<dbReference type="OrthoDB" id="5425486at2759"/>
<evidence type="ECO:0000256" key="1">
    <source>
        <dbReference type="ARBA" id="ARBA00022909"/>
    </source>
</evidence>
<dbReference type="Gene3D" id="3.30.1130.10">
    <property type="match status" value="1"/>
</dbReference>
<keyword evidence="1" id="KW-0289">Folate biosynthesis</keyword>
<proteinExistence type="predicted"/>
<comment type="caution">
    <text evidence="2">The sequence shown here is derived from an EMBL/GenBank/DDBJ whole genome shotgun (WGS) entry which is preliminary data.</text>
</comment>
<evidence type="ECO:0000313" key="2">
    <source>
        <dbReference type="EMBL" id="KAG1773296.1"/>
    </source>
</evidence>
<gene>
    <name evidence="2" type="ORF">EV702DRAFT_1131538</name>
</gene>
<reference evidence="2" key="1">
    <citation type="journal article" date="2020" name="New Phytol.">
        <title>Comparative genomics reveals dynamic genome evolution in host specialist ectomycorrhizal fungi.</title>
        <authorList>
            <person name="Lofgren L.A."/>
            <person name="Nguyen N.H."/>
            <person name="Vilgalys R."/>
            <person name="Ruytinx J."/>
            <person name="Liao H.L."/>
            <person name="Branco S."/>
            <person name="Kuo A."/>
            <person name="LaButti K."/>
            <person name="Lipzen A."/>
            <person name="Andreopoulos W."/>
            <person name="Pangilinan J."/>
            <person name="Riley R."/>
            <person name="Hundley H."/>
            <person name="Na H."/>
            <person name="Barry K."/>
            <person name="Grigoriev I.V."/>
            <person name="Stajich J.E."/>
            <person name="Kennedy P.G."/>
        </authorList>
    </citation>
    <scope>NUCLEOTIDE SEQUENCE</scope>
    <source>
        <strain evidence="2">DOB743</strain>
    </source>
</reference>
<dbReference type="EMBL" id="JABBWD010000049">
    <property type="protein sequence ID" value="KAG1773296.1"/>
    <property type="molecule type" value="Genomic_DNA"/>
</dbReference>
<organism evidence="2 3">
    <name type="scientific">Suillus placidus</name>
    <dbReference type="NCBI Taxonomy" id="48579"/>
    <lineage>
        <taxon>Eukaryota</taxon>
        <taxon>Fungi</taxon>
        <taxon>Dikarya</taxon>
        <taxon>Basidiomycota</taxon>
        <taxon>Agaricomycotina</taxon>
        <taxon>Agaricomycetes</taxon>
        <taxon>Agaricomycetidae</taxon>
        <taxon>Boletales</taxon>
        <taxon>Suillineae</taxon>
        <taxon>Suillaceae</taxon>
        <taxon>Suillus</taxon>
    </lineage>
</organism>
<evidence type="ECO:0000313" key="3">
    <source>
        <dbReference type="Proteomes" id="UP000714275"/>
    </source>
</evidence>
<dbReference type="InterPro" id="IPR043133">
    <property type="entry name" value="GTP-CH-I_C/QueF"/>
</dbReference>